<dbReference type="AlphaFoldDB" id="A0A6J6IQD3"/>
<evidence type="ECO:0000256" key="2">
    <source>
        <dbReference type="ARBA" id="ARBA00022598"/>
    </source>
</evidence>
<organism evidence="7">
    <name type="scientific">freshwater metagenome</name>
    <dbReference type="NCBI Taxonomy" id="449393"/>
    <lineage>
        <taxon>unclassified sequences</taxon>
        <taxon>metagenomes</taxon>
        <taxon>ecological metagenomes</taxon>
    </lineage>
</organism>
<dbReference type="InterPro" id="IPR008147">
    <property type="entry name" value="Gln_synt_N"/>
</dbReference>
<dbReference type="GO" id="GO:0004356">
    <property type="term" value="F:glutamine synthetase activity"/>
    <property type="evidence" value="ECO:0007669"/>
    <property type="project" value="InterPro"/>
</dbReference>
<gene>
    <name evidence="7" type="ORF">UFOPK1951_00637</name>
</gene>
<dbReference type="SMART" id="SM01230">
    <property type="entry name" value="Gln-synt_C"/>
    <property type="match status" value="1"/>
</dbReference>
<dbReference type="InterPro" id="IPR036651">
    <property type="entry name" value="Gln_synt_N_sf"/>
</dbReference>
<evidence type="ECO:0000313" key="7">
    <source>
        <dbReference type="EMBL" id="CAB4626696.1"/>
    </source>
</evidence>
<feature type="domain" description="GS catalytic" evidence="6">
    <location>
        <begin position="128"/>
        <end position="461"/>
    </location>
</feature>
<evidence type="ECO:0000259" key="6">
    <source>
        <dbReference type="PROSITE" id="PS51987"/>
    </source>
</evidence>
<keyword evidence="2" id="KW-0436">Ligase</keyword>
<dbReference type="InterPro" id="IPR014746">
    <property type="entry name" value="Gln_synth/guanido_kin_cat_dom"/>
</dbReference>
<dbReference type="SUPFAM" id="SSF55931">
    <property type="entry name" value="Glutamine synthetase/guanido kinase"/>
    <property type="match status" value="1"/>
</dbReference>
<protein>
    <submittedName>
        <fullName evidence="7">Unannotated protein</fullName>
    </submittedName>
</protein>
<dbReference type="SUPFAM" id="SSF54368">
    <property type="entry name" value="Glutamine synthetase, N-terminal domain"/>
    <property type="match status" value="1"/>
</dbReference>
<accession>A0A6J6IQD3</accession>
<dbReference type="FunFam" id="3.10.20.70:FF:000015">
    <property type="entry name" value="Putative glutamine synthetase"/>
    <property type="match status" value="1"/>
</dbReference>
<keyword evidence="3" id="KW-0547">Nucleotide-binding</keyword>
<keyword evidence="4" id="KW-0067">ATP-binding</keyword>
<reference evidence="7" key="1">
    <citation type="submission" date="2020-05" db="EMBL/GenBank/DDBJ databases">
        <authorList>
            <person name="Chiriac C."/>
            <person name="Salcher M."/>
            <person name="Ghai R."/>
            <person name="Kavagutti S V."/>
        </authorList>
    </citation>
    <scope>NUCLEOTIDE SEQUENCE</scope>
</reference>
<dbReference type="GO" id="GO:0006576">
    <property type="term" value="P:biogenic amine metabolic process"/>
    <property type="evidence" value="ECO:0007669"/>
    <property type="project" value="UniProtKB-ARBA"/>
</dbReference>
<sequence length="461" mass="51185">MSKSGILTAMSSLSIEELTAAIQSGAIDTVVVAMTDMQGRLTGKRIHGDHFLNEVLKHGTEGCNYLLAVDVDMNTVQGYEMSSWERGYSDFELAPDFNTLRLIPWQEGAALVLADVQWLDHTPVVASPRQILRKQIANLEKAGMQAMCGTELEFVVYKDTYEEAWDKAYRDLTPVNQYNVDYSILGGSRIEPLLREIRLGMSAAGMTVESVKGECNLGQHEIAFKYSDALSNCDQHVIYKNGAKEIAAEAGYALTFMAKPNEREGNSSHIHLSFRGLNGELVMTDDSDKEHGMSELGRQFIAGQLTHMRELSLLFAPNINSYKRYVPGSFAPTAIRWGRDNRTCAFRLVGHGAGLRLENRIPGGDVNPYLAVAGIIAAGLDGINKKMKLEPAFTGNAYVSDSPRVPSTMNEALDLWEKSAWVKETFGDEVQAHYANMARVEISAYAKAVTDWELFRNFERF</sequence>
<evidence type="ECO:0000259" key="5">
    <source>
        <dbReference type="PROSITE" id="PS51986"/>
    </source>
</evidence>
<proteinExistence type="inferred from homology"/>
<dbReference type="GO" id="GO:0006542">
    <property type="term" value="P:glutamine biosynthetic process"/>
    <property type="evidence" value="ECO:0007669"/>
    <property type="project" value="InterPro"/>
</dbReference>
<dbReference type="GO" id="GO:0005524">
    <property type="term" value="F:ATP binding"/>
    <property type="evidence" value="ECO:0007669"/>
    <property type="project" value="UniProtKB-KW"/>
</dbReference>
<dbReference type="InterPro" id="IPR008146">
    <property type="entry name" value="Gln_synth_cat_dom"/>
</dbReference>
<name>A0A6J6IQD3_9ZZZZ</name>
<dbReference type="PANTHER" id="PTHR43785:SF12">
    <property type="entry name" value="TYPE-1 GLUTAMINE SYNTHETASE 2"/>
    <property type="match status" value="1"/>
</dbReference>
<dbReference type="Gene3D" id="3.10.20.70">
    <property type="entry name" value="Glutamine synthetase, N-terminal domain"/>
    <property type="match status" value="1"/>
</dbReference>
<dbReference type="PROSITE" id="PS51986">
    <property type="entry name" value="GS_BETA_GRASP"/>
    <property type="match status" value="1"/>
</dbReference>
<dbReference type="Pfam" id="PF00120">
    <property type="entry name" value="Gln-synt_C"/>
    <property type="match status" value="1"/>
</dbReference>
<evidence type="ECO:0000256" key="1">
    <source>
        <dbReference type="ARBA" id="ARBA00009897"/>
    </source>
</evidence>
<dbReference type="EMBL" id="CAEZVH010000065">
    <property type="protein sequence ID" value="CAB4626696.1"/>
    <property type="molecule type" value="Genomic_DNA"/>
</dbReference>
<comment type="similarity">
    <text evidence="1">Belongs to the glutamine synthetase family.</text>
</comment>
<dbReference type="PANTHER" id="PTHR43785">
    <property type="entry name" value="GAMMA-GLUTAMYLPUTRESCINE SYNTHETASE"/>
    <property type="match status" value="1"/>
</dbReference>
<feature type="domain" description="GS beta-grasp" evidence="5">
    <location>
        <begin position="25"/>
        <end position="121"/>
    </location>
</feature>
<evidence type="ECO:0000256" key="3">
    <source>
        <dbReference type="ARBA" id="ARBA00022741"/>
    </source>
</evidence>
<dbReference type="Gene3D" id="3.30.590.10">
    <property type="entry name" value="Glutamine synthetase/guanido kinase, catalytic domain"/>
    <property type="match status" value="1"/>
</dbReference>
<evidence type="ECO:0000256" key="4">
    <source>
        <dbReference type="ARBA" id="ARBA00022840"/>
    </source>
</evidence>
<dbReference type="FunFam" id="3.30.590.10:FF:000005">
    <property type="entry name" value="Probable glutamine synthetase"/>
    <property type="match status" value="1"/>
</dbReference>
<dbReference type="PROSITE" id="PS51987">
    <property type="entry name" value="GS_CATALYTIC"/>
    <property type="match status" value="1"/>
</dbReference>